<keyword evidence="1" id="KW-0812">Transmembrane</keyword>
<keyword evidence="1" id="KW-1133">Transmembrane helix</keyword>
<gene>
    <name evidence="3" type="primary">LOC128198858</name>
</gene>
<evidence type="ECO:0000313" key="2">
    <source>
        <dbReference type="Proteomes" id="UP001652582"/>
    </source>
</evidence>
<dbReference type="RefSeq" id="XP_052742208.1">
    <property type="nucleotide sequence ID" value="XM_052886248.1"/>
</dbReference>
<dbReference type="GeneID" id="128198858"/>
<evidence type="ECO:0000313" key="3">
    <source>
        <dbReference type="RefSeq" id="XP_052742208.1"/>
    </source>
</evidence>
<dbReference type="Proteomes" id="UP001652582">
    <property type="component" value="Chromosome 16"/>
</dbReference>
<dbReference type="Pfam" id="PF15860">
    <property type="entry name" value="DUF4728"/>
    <property type="match status" value="1"/>
</dbReference>
<feature type="transmembrane region" description="Helical" evidence="1">
    <location>
        <begin position="20"/>
        <end position="43"/>
    </location>
</feature>
<keyword evidence="1" id="KW-0472">Membrane</keyword>
<name>A0ABM3LT52_BICAN</name>
<organism evidence="2 3">
    <name type="scientific">Bicyclus anynana</name>
    <name type="common">Squinting bush brown butterfly</name>
    <dbReference type="NCBI Taxonomy" id="110368"/>
    <lineage>
        <taxon>Eukaryota</taxon>
        <taxon>Metazoa</taxon>
        <taxon>Ecdysozoa</taxon>
        <taxon>Arthropoda</taxon>
        <taxon>Hexapoda</taxon>
        <taxon>Insecta</taxon>
        <taxon>Pterygota</taxon>
        <taxon>Neoptera</taxon>
        <taxon>Endopterygota</taxon>
        <taxon>Lepidoptera</taxon>
        <taxon>Glossata</taxon>
        <taxon>Ditrysia</taxon>
        <taxon>Papilionoidea</taxon>
        <taxon>Nymphalidae</taxon>
        <taxon>Satyrinae</taxon>
        <taxon>Satyrini</taxon>
        <taxon>Mycalesina</taxon>
        <taxon>Bicyclus</taxon>
    </lineage>
</organism>
<accession>A0ABM3LT52</accession>
<protein>
    <submittedName>
        <fullName evidence="3">Uncharacterized protein LOC128198858</fullName>
    </submittedName>
</protein>
<feature type="transmembrane region" description="Helical" evidence="1">
    <location>
        <begin position="93"/>
        <end position="110"/>
    </location>
</feature>
<keyword evidence="2" id="KW-1185">Reference proteome</keyword>
<proteinExistence type="predicted"/>
<reference evidence="3" key="1">
    <citation type="submission" date="2025-08" db="UniProtKB">
        <authorList>
            <consortium name="RefSeq"/>
        </authorList>
    </citation>
    <scope>IDENTIFICATION</scope>
</reference>
<evidence type="ECO:0000256" key="1">
    <source>
        <dbReference type="SAM" id="Phobius"/>
    </source>
</evidence>
<feature type="transmembrane region" description="Helical" evidence="1">
    <location>
        <begin position="55"/>
        <end position="81"/>
    </location>
</feature>
<sequence>MVYGTAAMLPAPVSESRKIVYAIVACIAMFKLLMGCLLIYGVFGKKPWLILPWLVASWIFCFTLIALSVFGAVLIALRYAVGEEKAGEVSTMSGVYFVYGVLLLYFASVIHSRRNEMLRDSTESIKRLMRRDIYWSP</sequence>
<dbReference type="InterPro" id="IPR031720">
    <property type="entry name" value="DUF4728"/>
</dbReference>